<comment type="caution">
    <text evidence="1">The sequence shown here is derived from an EMBL/GenBank/DDBJ whole genome shotgun (WGS) entry which is preliminary data.</text>
</comment>
<sequence length="187" mass="22083">MKKKTKLIIIIIKKKKKLITYSWTCTFSQFKRVFQLFNSINLIGHFIFISKEILKGKDMVTSTSYYGFDNNCDCEAELDSAVEFNKGFKELGPLTVIIHGSSKSLWSLKHIKLYCIKNVIVKKNYRRDKSAYYNFLSIEEDYFLELKIILSLGVAQNWVPSKMVCQQMYSVYWLYLSIDRRHQNQLI</sequence>
<name>A0A6G0TK99_APHGL</name>
<dbReference type="EMBL" id="VYZN01000036">
    <property type="protein sequence ID" value="KAE9533293.1"/>
    <property type="molecule type" value="Genomic_DNA"/>
</dbReference>
<evidence type="ECO:0000313" key="1">
    <source>
        <dbReference type="EMBL" id="KAE9533293.1"/>
    </source>
</evidence>
<organism evidence="1 2">
    <name type="scientific">Aphis glycines</name>
    <name type="common">Soybean aphid</name>
    <dbReference type="NCBI Taxonomy" id="307491"/>
    <lineage>
        <taxon>Eukaryota</taxon>
        <taxon>Metazoa</taxon>
        <taxon>Ecdysozoa</taxon>
        <taxon>Arthropoda</taxon>
        <taxon>Hexapoda</taxon>
        <taxon>Insecta</taxon>
        <taxon>Pterygota</taxon>
        <taxon>Neoptera</taxon>
        <taxon>Paraneoptera</taxon>
        <taxon>Hemiptera</taxon>
        <taxon>Sternorrhyncha</taxon>
        <taxon>Aphidomorpha</taxon>
        <taxon>Aphidoidea</taxon>
        <taxon>Aphididae</taxon>
        <taxon>Aphidini</taxon>
        <taxon>Aphis</taxon>
        <taxon>Aphis</taxon>
    </lineage>
</organism>
<dbReference type="Proteomes" id="UP000475862">
    <property type="component" value="Unassembled WGS sequence"/>
</dbReference>
<accession>A0A6G0TK99</accession>
<proteinExistence type="predicted"/>
<reference evidence="1 2" key="1">
    <citation type="submission" date="2019-08" db="EMBL/GenBank/DDBJ databases">
        <title>The genome of the soybean aphid Biotype 1, its phylome, world population structure and adaptation to the North American continent.</title>
        <authorList>
            <person name="Giordano R."/>
            <person name="Donthu R.K."/>
            <person name="Hernandez A.G."/>
            <person name="Wright C.L."/>
            <person name="Zimin A.V."/>
        </authorList>
    </citation>
    <scope>NUCLEOTIDE SEQUENCE [LARGE SCALE GENOMIC DNA]</scope>
    <source>
        <tissue evidence="1">Whole aphids</tissue>
    </source>
</reference>
<dbReference type="AlphaFoldDB" id="A0A6G0TK99"/>
<gene>
    <name evidence="1" type="ORF">AGLY_009334</name>
</gene>
<keyword evidence="2" id="KW-1185">Reference proteome</keyword>
<protein>
    <submittedName>
        <fullName evidence="1">Uncharacterized protein</fullName>
    </submittedName>
</protein>
<evidence type="ECO:0000313" key="2">
    <source>
        <dbReference type="Proteomes" id="UP000475862"/>
    </source>
</evidence>